<dbReference type="RefSeq" id="XP_014259572.1">
    <property type="nucleotide sequence ID" value="XM_014404086.2"/>
</dbReference>
<reference evidence="13" key="1">
    <citation type="submission" date="2022-01" db="UniProtKB">
        <authorList>
            <consortium name="EnsemblMetazoa"/>
        </authorList>
    </citation>
    <scope>IDENTIFICATION</scope>
</reference>
<dbReference type="OrthoDB" id="3176171at2759"/>
<dbReference type="FunFam" id="3.40.850.10:FF:000042">
    <property type="entry name" value="Kinesin family member 14"/>
    <property type="match status" value="1"/>
</dbReference>
<feature type="region of interest" description="Disordered" evidence="11">
    <location>
        <begin position="168"/>
        <end position="236"/>
    </location>
</feature>
<evidence type="ECO:0000256" key="8">
    <source>
        <dbReference type="ARBA" id="ARBA00023212"/>
    </source>
</evidence>
<dbReference type="GO" id="GO:0005874">
    <property type="term" value="C:microtubule"/>
    <property type="evidence" value="ECO:0007669"/>
    <property type="project" value="UniProtKB-KW"/>
</dbReference>
<dbReference type="GO" id="GO:0005524">
    <property type="term" value="F:ATP binding"/>
    <property type="evidence" value="ECO:0007669"/>
    <property type="project" value="UniProtKB-UniRule"/>
</dbReference>
<evidence type="ECO:0000259" key="12">
    <source>
        <dbReference type="PROSITE" id="PS50067"/>
    </source>
</evidence>
<accession>A0A8I6S9R8</accession>
<proteinExistence type="inferred from homology"/>
<evidence type="ECO:0000313" key="13">
    <source>
        <dbReference type="EnsemblMetazoa" id="XP_014259572.1"/>
    </source>
</evidence>
<dbReference type="GO" id="GO:0007018">
    <property type="term" value="P:microtubule-based movement"/>
    <property type="evidence" value="ECO:0007669"/>
    <property type="project" value="InterPro"/>
</dbReference>
<feature type="compositionally biased region" description="Polar residues" evidence="11">
    <location>
        <begin position="1"/>
        <end position="18"/>
    </location>
</feature>
<feature type="region of interest" description="Disordered" evidence="11">
    <location>
        <begin position="1"/>
        <end position="112"/>
    </location>
</feature>
<dbReference type="EnsemblMetazoa" id="XM_014404086.2">
    <property type="protein sequence ID" value="XP_014259572.1"/>
    <property type="gene ID" value="LOC106672561"/>
</dbReference>
<dbReference type="GeneID" id="106672561"/>
<evidence type="ECO:0000256" key="2">
    <source>
        <dbReference type="ARBA" id="ARBA00022490"/>
    </source>
</evidence>
<keyword evidence="8" id="KW-0206">Cytoskeleton</keyword>
<dbReference type="PROSITE" id="PS00411">
    <property type="entry name" value="KINESIN_MOTOR_1"/>
    <property type="match status" value="1"/>
</dbReference>
<feature type="coiled-coil region" evidence="10">
    <location>
        <begin position="589"/>
        <end position="1224"/>
    </location>
</feature>
<keyword evidence="2" id="KW-0963">Cytoplasm</keyword>
<feature type="binding site" evidence="9">
    <location>
        <begin position="317"/>
        <end position="324"/>
    </location>
    <ligand>
        <name>ATP</name>
        <dbReference type="ChEBI" id="CHEBI:30616"/>
    </ligand>
</feature>
<dbReference type="PANTHER" id="PTHR47117:SF5">
    <property type="entry name" value="KINESIN-LIKE PROTEIN KIF14"/>
    <property type="match status" value="1"/>
</dbReference>
<feature type="compositionally biased region" description="Polar residues" evidence="11">
    <location>
        <begin position="26"/>
        <end position="48"/>
    </location>
</feature>
<sequence>MNGFGNSIFQKGQGNAASANGGRTPISMSKTKLTPRSVSNYKVSTPKSTPIKDENTKPLFTPKCETPLSHHNRINRGKHGNSGKKVNSEPIKTDKTPFTTYNSKSVNSPSSQKTVTTYSSVHTTPGKRDKFLVEFNDDILITPKHLFTDNGGATVSVTSTSTVCIETPMSRKKGASPFSSPLNRSLSTSSIVRSSKSESASSNLKRCQSEAQLSVDTSPNSEASTNPGCKEGESSRVTVGVRVRPLHQREHGNAVFVKGREVRIASDMGAVHRFTYDNCFPSSGPEAASQEQVYETLVKPLVDNAFDGYNASLFAYGQTGSGKTYSMMGSLEGQMTITEETGIIPRFCKELISRISALDENGSGDTNKPTVTSNIEISYLEVYNEKIHDLLVPGSNALKVREHPVFGPYVVDLTKKSIASFSEFQHWLDVGNKKRATAATEMNDKSSRSHSIFTVILTQTFVQVGEGGNWSHDHTRRSQINLVDLAGSERIAHTSVSSDRLREGVSINRSLLTLGKVITALVDKRSFVPYRESVLTWLLKDSLGGNSRTTMLATISPCSSHIEESLATLRYASQARSIVNTVRINEAPQDKIIRELKAEVERLKEIQNEFERSQSIIVTPQHDNELKSIESKLLKTKEELEHSKKLLEETSKQLNDCAVLIKNHETEKLELAEKIKILDTEKGEIENKAKEYLDNYTTLAEKVESEKLEKRLFLSSAEDEMRKLLNDYNTLKNECDLVKEERKQAVQLVETQKSEKDVLITKYTELEEKLKNADEAAASLKSKLKVVESELEQLHDINNQLVNEQTDMMDRLKTCIENNEALTLKCEALENKNKLLEDDKIKVLDEHTALINELTILKADHAHVISELKSKNSEISQLRSELEKFKGKLIMTNQLETEVKNMKHTNSKLQKQLKNVEVELESLHEKNDKLHLERDNLDCKLQEYSKISNDLLAKLEFEVVEKQTLNEEIKKMADEHADLKLELDTLKSINSQHVDVLENGIAENNKLKSEYELLKEKFETASLLEGEVSNLKQSSSSLKKQLKKIENELISAQEKNAKITAENSKLQKELEKTIEKNSQLSSDLDAKKVEKKALEEKVNLTTDECKLLAHELNVLKKSLTKLETDLEAKENEIKRLKISDKATECELIKNLEASQEIMQSQIRILEKKLLNEESEKLKFEKERDEAYLKLKGNEDICDNLQKDLEIMTAQISSLEAQLKTSQHTQQVVMEEKLTLAKAMEKQCLDGSSSQDYKTALSENAKLKRDLNINGQRLQKKVKKIEMLNERVCKLEDIMKLILEEKISFKNQKELLEKALIKKDVDAYEFLMNISFPHHLQHLTRKARHFAELYRIPYDFKILENSSVEIKHLLLSAKATLHHGQFHDWVDKVEKESSWQKNFDVDIPWEVDFGDYYERENDVPKTLLDIEESVEADRALRLGTKKTRHGFLDPIEWRRMLVKRHVQGIKEDSDVLMKYFPDSEDSRVYSILSRIQASVIRLQEITRNVIK</sequence>
<dbReference type="GO" id="GO:0008017">
    <property type="term" value="F:microtubule binding"/>
    <property type="evidence" value="ECO:0007669"/>
    <property type="project" value="InterPro"/>
</dbReference>
<dbReference type="KEGG" id="clec:106672561"/>
<evidence type="ECO:0000256" key="4">
    <source>
        <dbReference type="ARBA" id="ARBA00022741"/>
    </source>
</evidence>
<keyword evidence="14" id="KW-1185">Reference proteome</keyword>
<protein>
    <recommendedName>
        <fullName evidence="12">Kinesin motor domain-containing protein</fullName>
    </recommendedName>
</protein>
<keyword evidence="6 10" id="KW-0175">Coiled coil</keyword>
<evidence type="ECO:0000256" key="10">
    <source>
        <dbReference type="SAM" id="Coils"/>
    </source>
</evidence>
<dbReference type="InterPro" id="IPR036961">
    <property type="entry name" value="Kinesin_motor_dom_sf"/>
</dbReference>
<evidence type="ECO:0000313" key="14">
    <source>
        <dbReference type="Proteomes" id="UP000494040"/>
    </source>
</evidence>
<feature type="compositionally biased region" description="Basic residues" evidence="11">
    <location>
        <begin position="70"/>
        <end position="82"/>
    </location>
</feature>
<dbReference type="Proteomes" id="UP000494040">
    <property type="component" value="Unassembled WGS sequence"/>
</dbReference>
<feature type="compositionally biased region" description="Low complexity" evidence="11">
    <location>
        <begin position="179"/>
        <end position="202"/>
    </location>
</feature>
<evidence type="ECO:0000256" key="9">
    <source>
        <dbReference type="PROSITE-ProRule" id="PRU00283"/>
    </source>
</evidence>
<organism evidence="13 14">
    <name type="scientific">Cimex lectularius</name>
    <name type="common">Bed bug</name>
    <name type="synonym">Acanthia lectularia</name>
    <dbReference type="NCBI Taxonomy" id="79782"/>
    <lineage>
        <taxon>Eukaryota</taxon>
        <taxon>Metazoa</taxon>
        <taxon>Ecdysozoa</taxon>
        <taxon>Arthropoda</taxon>
        <taxon>Hexapoda</taxon>
        <taxon>Insecta</taxon>
        <taxon>Pterygota</taxon>
        <taxon>Neoptera</taxon>
        <taxon>Paraneoptera</taxon>
        <taxon>Hemiptera</taxon>
        <taxon>Heteroptera</taxon>
        <taxon>Panheteroptera</taxon>
        <taxon>Cimicomorpha</taxon>
        <taxon>Cimicidae</taxon>
        <taxon>Cimex</taxon>
    </lineage>
</organism>
<dbReference type="SUPFAM" id="SSF52540">
    <property type="entry name" value="P-loop containing nucleoside triphosphate hydrolases"/>
    <property type="match status" value="1"/>
</dbReference>
<evidence type="ECO:0000256" key="1">
    <source>
        <dbReference type="ARBA" id="ARBA00004245"/>
    </source>
</evidence>
<keyword evidence="7 9" id="KW-0505">Motor protein</keyword>
<dbReference type="InterPro" id="IPR019821">
    <property type="entry name" value="Kinesin_motor_CS"/>
</dbReference>
<comment type="similarity">
    <text evidence="9">Belongs to the TRAFAC class myosin-kinesin ATPase superfamily. Kinesin family.</text>
</comment>
<dbReference type="Gene3D" id="3.40.850.10">
    <property type="entry name" value="Kinesin motor domain"/>
    <property type="match status" value="1"/>
</dbReference>
<dbReference type="InterPro" id="IPR027417">
    <property type="entry name" value="P-loop_NTPase"/>
</dbReference>
<dbReference type="PROSITE" id="PS50067">
    <property type="entry name" value="KINESIN_MOTOR_2"/>
    <property type="match status" value="1"/>
</dbReference>
<keyword evidence="5 9" id="KW-0067">ATP-binding</keyword>
<evidence type="ECO:0000256" key="6">
    <source>
        <dbReference type="ARBA" id="ARBA00023054"/>
    </source>
</evidence>
<dbReference type="PANTHER" id="PTHR47117">
    <property type="entry name" value="STAR-RELATED LIPID TRANSFER PROTEIN 9"/>
    <property type="match status" value="1"/>
</dbReference>
<keyword evidence="3" id="KW-0493">Microtubule</keyword>
<evidence type="ECO:0000256" key="3">
    <source>
        <dbReference type="ARBA" id="ARBA00022701"/>
    </source>
</evidence>
<dbReference type="Pfam" id="PF00225">
    <property type="entry name" value="Kinesin"/>
    <property type="match status" value="1"/>
</dbReference>
<evidence type="ECO:0000256" key="11">
    <source>
        <dbReference type="SAM" id="MobiDB-lite"/>
    </source>
</evidence>
<dbReference type="InterPro" id="IPR001752">
    <property type="entry name" value="Kinesin_motor_dom"/>
</dbReference>
<name>A0A8I6S9R8_CIMLE</name>
<evidence type="ECO:0000256" key="5">
    <source>
        <dbReference type="ARBA" id="ARBA00022840"/>
    </source>
</evidence>
<dbReference type="OMA" id="NKFNASC"/>
<dbReference type="PRINTS" id="PR00380">
    <property type="entry name" value="KINESINHEAVY"/>
</dbReference>
<evidence type="ECO:0000256" key="7">
    <source>
        <dbReference type="ARBA" id="ARBA00023175"/>
    </source>
</evidence>
<feature type="compositionally biased region" description="Polar residues" evidence="11">
    <location>
        <begin position="203"/>
        <end position="227"/>
    </location>
</feature>
<feature type="domain" description="Kinesin motor" evidence="12">
    <location>
        <begin position="236"/>
        <end position="578"/>
    </location>
</feature>
<dbReference type="SMART" id="SM00129">
    <property type="entry name" value="KISc"/>
    <property type="match status" value="1"/>
</dbReference>
<feature type="compositionally biased region" description="Polar residues" evidence="11">
    <location>
        <begin position="96"/>
        <end position="112"/>
    </location>
</feature>
<comment type="subcellular location">
    <subcellularLocation>
        <location evidence="1">Cytoplasm</location>
        <location evidence="1">Cytoskeleton</location>
    </subcellularLocation>
</comment>
<keyword evidence="4 9" id="KW-0547">Nucleotide-binding</keyword>
<dbReference type="GO" id="GO:0003777">
    <property type="term" value="F:microtubule motor activity"/>
    <property type="evidence" value="ECO:0007669"/>
    <property type="project" value="InterPro"/>
</dbReference>